<keyword evidence="1" id="KW-0732">Signal</keyword>
<dbReference type="OrthoDB" id="3579759at2"/>
<keyword evidence="3" id="KW-1185">Reference proteome</keyword>
<evidence type="ECO:0000313" key="2">
    <source>
        <dbReference type="EMBL" id="GEC20647.1"/>
    </source>
</evidence>
<feature type="chain" id="PRO_5038523354" description="Secreted protein" evidence="1">
    <location>
        <begin position="23"/>
        <end position="74"/>
    </location>
</feature>
<evidence type="ECO:0000256" key="1">
    <source>
        <dbReference type="SAM" id="SignalP"/>
    </source>
</evidence>
<reference evidence="2 3" key="1">
    <citation type="submission" date="2019-06" db="EMBL/GenBank/DDBJ databases">
        <title>Whole genome shotgun sequence of Pseudonocardia hydrocarbonoxydans NBRC 14498.</title>
        <authorList>
            <person name="Hosoyama A."/>
            <person name="Uohara A."/>
            <person name="Ohji S."/>
            <person name="Ichikawa N."/>
        </authorList>
    </citation>
    <scope>NUCLEOTIDE SEQUENCE [LARGE SCALE GENOMIC DNA]</scope>
    <source>
        <strain evidence="2 3">NBRC 14498</strain>
    </source>
</reference>
<proteinExistence type="predicted"/>
<dbReference type="AlphaFoldDB" id="A0A4Y3WP32"/>
<sequence>MTRLRMLAPLLVAATLAAVAVATVRDAGCDQPGYLEMLDGGGYELVGGCVAAGDLLVADPPPPAPPADDTADRG</sequence>
<feature type="signal peptide" evidence="1">
    <location>
        <begin position="1"/>
        <end position="22"/>
    </location>
</feature>
<accession>A0A4Y3WP32</accession>
<gene>
    <name evidence="2" type="ORF">PHY01_29300</name>
</gene>
<dbReference type="RefSeq" id="WP_141279179.1">
    <property type="nucleotide sequence ID" value="NZ_BAAARZ010000003.1"/>
</dbReference>
<evidence type="ECO:0008006" key="4">
    <source>
        <dbReference type="Google" id="ProtNLM"/>
    </source>
</evidence>
<protein>
    <recommendedName>
        <fullName evidence="4">Secreted protein</fullName>
    </recommendedName>
</protein>
<organism evidence="2 3">
    <name type="scientific">Pseudonocardia hydrocarbonoxydans</name>
    <dbReference type="NCBI Taxonomy" id="76726"/>
    <lineage>
        <taxon>Bacteria</taxon>
        <taxon>Bacillati</taxon>
        <taxon>Actinomycetota</taxon>
        <taxon>Actinomycetes</taxon>
        <taxon>Pseudonocardiales</taxon>
        <taxon>Pseudonocardiaceae</taxon>
        <taxon>Pseudonocardia</taxon>
    </lineage>
</organism>
<comment type="caution">
    <text evidence="2">The sequence shown here is derived from an EMBL/GenBank/DDBJ whole genome shotgun (WGS) entry which is preliminary data.</text>
</comment>
<name>A0A4Y3WP32_9PSEU</name>
<evidence type="ECO:0000313" key="3">
    <source>
        <dbReference type="Proteomes" id="UP000320338"/>
    </source>
</evidence>
<dbReference type="Proteomes" id="UP000320338">
    <property type="component" value="Unassembled WGS sequence"/>
</dbReference>
<dbReference type="EMBL" id="BJNG01000020">
    <property type="protein sequence ID" value="GEC20647.1"/>
    <property type="molecule type" value="Genomic_DNA"/>
</dbReference>